<comment type="caution">
    <text evidence="2">The sequence shown here is derived from an EMBL/GenBank/DDBJ whole genome shotgun (WGS) entry which is preliminary data.</text>
</comment>
<keyword evidence="3" id="KW-1185">Reference proteome</keyword>
<reference evidence="2" key="2">
    <citation type="submission" date="2021-12" db="EMBL/GenBank/DDBJ databases">
        <title>Resequencing data analysis of finger millet.</title>
        <authorList>
            <person name="Hatakeyama M."/>
            <person name="Aluri S."/>
            <person name="Balachadran M.T."/>
            <person name="Sivarajan S.R."/>
            <person name="Poveda L."/>
            <person name="Shimizu-Inatsugi R."/>
            <person name="Schlapbach R."/>
            <person name="Sreeman S.M."/>
            <person name="Shimizu K.K."/>
        </authorList>
    </citation>
    <scope>NUCLEOTIDE SEQUENCE</scope>
</reference>
<evidence type="ECO:0000313" key="2">
    <source>
        <dbReference type="EMBL" id="GJM85000.1"/>
    </source>
</evidence>
<accession>A0AAV5BH81</accession>
<dbReference type="AlphaFoldDB" id="A0AAV5BH81"/>
<gene>
    <name evidence="2" type="primary">ga00727</name>
    <name evidence="2" type="ORF">PR202_ga00727</name>
</gene>
<feature type="compositionally biased region" description="Polar residues" evidence="1">
    <location>
        <begin position="43"/>
        <end position="57"/>
    </location>
</feature>
<organism evidence="2 3">
    <name type="scientific">Eleusine coracana subsp. coracana</name>
    <dbReference type="NCBI Taxonomy" id="191504"/>
    <lineage>
        <taxon>Eukaryota</taxon>
        <taxon>Viridiplantae</taxon>
        <taxon>Streptophyta</taxon>
        <taxon>Embryophyta</taxon>
        <taxon>Tracheophyta</taxon>
        <taxon>Spermatophyta</taxon>
        <taxon>Magnoliopsida</taxon>
        <taxon>Liliopsida</taxon>
        <taxon>Poales</taxon>
        <taxon>Poaceae</taxon>
        <taxon>PACMAD clade</taxon>
        <taxon>Chloridoideae</taxon>
        <taxon>Cynodonteae</taxon>
        <taxon>Eleusininae</taxon>
        <taxon>Eleusine</taxon>
    </lineage>
</organism>
<dbReference type="EMBL" id="BQKI01000001">
    <property type="protein sequence ID" value="GJM85000.1"/>
    <property type="molecule type" value="Genomic_DNA"/>
</dbReference>
<sequence>MEPAQPVAEEARTAASAATMSSPTRHPPSPSGEGYQATPPVMNPTSRLASTVPQSPGSHACSMIVYSRRRTRSRAATEPATPTPSQAFLSRIIKATTAVAMAPPIHKRRKKTVPLGVTPRRSRRIAEVGVKPPPTLHVDPQKKKTMRALGIVNDREHINQKALDDYSMVSSQPLSASHIGVLTALFGWAPEDVPNVSTEELHVL</sequence>
<evidence type="ECO:0000256" key="1">
    <source>
        <dbReference type="SAM" id="MobiDB-lite"/>
    </source>
</evidence>
<proteinExistence type="predicted"/>
<dbReference type="Proteomes" id="UP001054889">
    <property type="component" value="Unassembled WGS sequence"/>
</dbReference>
<protein>
    <submittedName>
        <fullName evidence="2">Uncharacterized protein</fullName>
    </submittedName>
</protein>
<feature type="compositionally biased region" description="Low complexity" evidence="1">
    <location>
        <begin position="13"/>
        <end position="24"/>
    </location>
</feature>
<feature type="region of interest" description="Disordered" evidence="1">
    <location>
        <begin position="1"/>
        <end position="60"/>
    </location>
</feature>
<evidence type="ECO:0000313" key="3">
    <source>
        <dbReference type="Proteomes" id="UP001054889"/>
    </source>
</evidence>
<reference evidence="2" key="1">
    <citation type="journal article" date="2018" name="DNA Res.">
        <title>Multiple hybrid de novo genome assembly of finger millet, an orphan allotetraploid crop.</title>
        <authorList>
            <person name="Hatakeyama M."/>
            <person name="Aluri S."/>
            <person name="Balachadran M.T."/>
            <person name="Sivarajan S.R."/>
            <person name="Patrignani A."/>
            <person name="Gruter S."/>
            <person name="Poveda L."/>
            <person name="Shimizu-Inatsugi R."/>
            <person name="Baeten J."/>
            <person name="Francoijs K.J."/>
            <person name="Nataraja K.N."/>
            <person name="Reddy Y.A.N."/>
            <person name="Phadnis S."/>
            <person name="Ravikumar R.L."/>
            <person name="Schlapbach R."/>
            <person name="Sreeman S.M."/>
            <person name="Shimizu K.K."/>
        </authorList>
    </citation>
    <scope>NUCLEOTIDE SEQUENCE</scope>
</reference>
<name>A0AAV5BH81_ELECO</name>